<dbReference type="Proteomes" id="UP001162156">
    <property type="component" value="Unassembled WGS sequence"/>
</dbReference>
<keyword evidence="3" id="KW-1185">Reference proteome</keyword>
<dbReference type="AlphaFoldDB" id="A0AAV8WP70"/>
<evidence type="ECO:0000259" key="1">
    <source>
        <dbReference type="Pfam" id="PF13843"/>
    </source>
</evidence>
<name>A0AAV8WP70_9CUCU</name>
<evidence type="ECO:0000313" key="2">
    <source>
        <dbReference type="EMBL" id="KAJ8927521.1"/>
    </source>
</evidence>
<proteinExistence type="predicted"/>
<sequence length="157" mass="17512">MLNELPDTKKDLQYSLYFDNLFTSLHLLSNLKALGYGVTGAIRNNRVPKNCPSPSRAIMKKMARGEYIHTLDKTNGILLDRWAENNIVSMASTIYGISPLGKVKLYSQAQKKNIQVPRPLAIGTYNSSMGQTELMDENISRLPFGVKVVVESVHLVS</sequence>
<accession>A0AAV8WP70</accession>
<evidence type="ECO:0000313" key="3">
    <source>
        <dbReference type="Proteomes" id="UP001162156"/>
    </source>
</evidence>
<comment type="caution">
    <text evidence="2">The sequence shown here is derived from an EMBL/GenBank/DDBJ whole genome shotgun (WGS) entry which is preliminary data.</text>
</comment>
<organism evidence="2 3">
    <name type="scientific">Rhamnusium bicolor</name>
    <dbReference type="NCBI Taxonomy" id="1586634"/>
    <lineage>
        <taxon>Eukaryota</taxon>
        <taxon>Metazoa</taxon>
        <taxon>Ecdysozoa</taxon>
        <taxon>Arthropoda</taxon>
        <taxon>Hexapoda</taxon>
        <taxon>Insecta</taxon>
        <taxon>Pterygota</taxon>
        <taxon>Neoptera</taxon>
        <taxon>Endopterygota</taxon>
        <taxon>Coleoptera</taxon>
        <taxon>Polyphaga</taxon>
        <taxon>Cucujiformia</taxon>
        <taxon>Chrysomeloidea</taxon>
        <taxon>Cerambycidae</taxon>
        <taxon>Lepturinae</taxon>
        <taxon>Rhagiini</taxon>
        <taxon>Rhamnusium</taxon>
    </lineage>
</organism>
<dbReference type="PANTHER" id="PTHR47272">
    <property type="entry name" value="DDE_TNP_1_7 DOMAIN-CONTAINING PROTEIN"/>
    <property type="match status" value="1"/>
</dbReference>
<dbReference type="InterPro" id="IPR029526">
    <property type="entry name" value="PGBD"/>
</dbReference>
<dbReference type="Pfam" id="PF13843">
    <property type="entry name" value="DDE_Tnp_1_7"/>
    <property type="match status" value="1"/>
</dbReference>
<dbReference type="EMBL" id="JANEYF010005625">
    <property type="protein sequence ID" value="KAJ8927521.1"/>
    <property type="molecule type" value="Genomic_DNA"/>
</dbReference>
<gene>
    <name evidence="2" type="ORF">NQ314_020023</name>
</gene>
<feature type="domain" description="PiggyBac transposable element-derived protein" evidence="1">
    <location>
        <begin position="8"/>
        <end position="143"/>
    </location>
</feature>
<protein>
    <recommendedName>
        <fullName evidence="1">PiggyBac transposable element-derived protein domain-containing protein</fullName>
    </recommendedName>
</protein>
<reference evidence="2" key="1">
    <citation type="journal article" date="2023" name="Insect Mol. Biol.">
        <title>Genome sequencing provides insights into the evolution of gene families encoding plant cell wall-degrading enzymes in longhorned beetles.</title>
        <authorList>
            <person name="Shin N.R."/>
            <person name="Okamura Y."/>
            <person name="Kirsch R."/>
            <person name="Pauchet Y."/>
        </authorList>
    </citation>
    <scope>NUCLEOTIDE SEQUENCE</scope>
    <source>
        <strain evidence="2">RBIC_L_NR</strain>
    </source>
</reference>